<sequence length="112" mass="12318">MVLVRPSIVGRFLLLLVGIRPARTGLVEDLEEAAGEPRPEQCGLPSVGLESSQRHLLHHHHLPSGHGCPLAIDHRVGPDPSRWAPWTHRPFCAGGTRYCVFTDSSFQATTRP</sequence>
<evidence type="ECO:0000313" key="3">
    <source>
        <dbReference type="Proteomes" id="UP001586593"/>
    </source>
</evidence>
<dbReference type="Proteomes" id="UP001586593">
    <property type="component" value="Unassembled WGS sequence"/>
</dbReference>
<feature type="signal peptide" evidence="1">
    <location>
        <begin position="1"/>
        <end position="24"/>
    </location>
</feature>
<keyword evidence="3" id="KW-1185">Reference proteome</keyword>
<dbReference type="EMBL" id="JAZHXJ010003272">
    <property type="protein sequence ID" value="KAL1835281.1"/>
    <property type="molecule type" value="Genomic_DNA"/>
</dbReference>
<gene>
    <name evidence="2" type="ORF">VTK73DRAFT_5839</name>
</gene>
<keyword evidence="1" id="KW-0732">Signal</keyword>
<evidence type="ECO:0000256" key="1">
    <source>
        <dbReference type="SAM" id="SignalP"/>
    </source>
</evidence>
<organism evidence="2 3">
    <name type="scientific">Phialemonium thermophilum</name>
    <dbReference type="NCBI Taxonomy" id="223376"/>
    <lineage>
        <taxon>Eukaryota</taxon>
        <taxon>Fungi</taxon>
        <taxon>Dikarya</taxon>
        <taxon>Ascomycota</taxon>
        <taxon>Pezizomycotina</taxon>
        <taxon>Sordariomycetes</taxon>
        <taxon>Sordariomycetidae</taxon>
        <taxon>Cephalothecales</taxon>
        <taxon>Cephalothecaceae</taxon>
        <taxon>Phialemonium</taxon>
    </lineage>
</organism>
<reference evidence="2 3" key="1">
    <citation type="journal article" date="2024" name="Commun. Biol.">
        <title>Comparative genomic analysis of thermophilic fungi reveals convergent evolutionary adaptations and gene losses.</title>
        <authorList>
            <person name="Steindorff A.S."/>
            <person name="Aguilar-Pontes M.V."/>
            <person name="Robinson A.J."/>
            <person name="Andreopoulos B."/>
            <person name="LaButti K."/>
            <person name="Kuo A."/>
            <person name="Mondo S."/>
            <person name="Riley R."/>
            <person name="Otillar R."/>
            <person name="Haridas S."/>
            <person name="Lipzen A."/>
            <person name="Grimwood J."/>
            <person name="Schmutz J."/>
            <person name="Clum A."/>
            <person name="Reid I.D."/>
            <person name="Moisan M.C."/>
            <person name="Butler G."/>
            <person name="Nguyen T.T.M."/>
            <person name="Dewar K."/>
            <person name="Conant G."/>
            <person name="Drula E."/>
            <person name="Henrissat B."/>
            <person name="Hansel C."/>
            <person name="Singer S."/>
            <person name="Hutchinson M.I."/>
            <person name="de Vries R.P."/>
            <person name="Natvig D.O."/>
            <person name="Powell A.J."/>
            <person name="Tsang A."/>
            <person name="Grigoriev I.V."/>
        </authorList>
    </citation>
    <scope>NUCLEOTIDE SEQUENCE [LARGE SCALE GENOMIC DNA]</scope>
    <source>
        <strain evidence="2 3">ATCC 24622</strain>
    </source>
</reference>
<name>A0ABR3V0J4_9PEZI</name>
<protein>
    <recommendedName>
        <fullName evidence="4">Secreted protein</fullName>
    </recommendedName>
</protein>
<proteinExistence type="predicted"/>
<accession>A0ABR3V0J4</accession>
<evidence type="ECO:0008006" key="4">
    <source>
        <dbReference type="Google" id="ProtNLM"/>
    </source>
</evidence>
<comment type="caution">
    <text evidence="2">The sequence shown here is derived from an EMBL/GenBank/DDBJ whole genome shotgun (WGS) entry which is preliminary data.</text>
</comment>
<evidence type="ECO:0000313" key="2">
    <source>
        <dbReference type="EMBL" id="KAL1835281.1"/>
    </source>
</evidence>
<feature type="chain" id="PRO_5045988737" description="Secreted protein" evidence="1">
    <location>
        <begin position="25"/>
        <end position="112"/>
    </location>
</feature>